<proteinExistence type="predicted"/>
<gene>
    <name evidence="4" type="ORF">O1D97_16980</name>
</gene>
<keyword evidence="5" id="KW-1185">Reference proteome</keyword>
<feature type="domain" description="Rhodanese" evidence="3">
    <location>
        <begin position="166"/>
        <end position="277"/>
    </location>
</feature>
<dbReference type="RefSeq" id="WP_269127345.1">
    <property type="nucleotide sequence ID" value="NZ_JAPUBN010000020.1"/>
</dbReference>
<organism evidence="4 5">
    <name type="scientific">Marinomonas phaeophyticola</name>
    <dbReference type="NCBI Taxonomy" id="3004091"/>
    <lineage>
        <taxon>Bacteria</taxon>
        <taxon>Pseudomonadati</taxon>
        <taxon>Pseudomonadota</taxon>
        <taxon>Gammaproteobacteria</taxon>
        <taxon>Oceanospirillales</taxon>
        <taxon>Oceanospirillaceae</taxon>
        <taxon>Marinomonas</taxon>
    </lineage>
</organism>
<evidence type="ECO:0000256" key="1">
    <source>
        <dbReference type="ARBA" id="ARBA00022679"/>
    </source>
</evidence>
<dbReference type="PANTHER" id="PTHR11364:SF27">
    <property type="entry name" value="SULFURTRANSFERASE"/>
    <property type="match status" value="1"/>
</dbReference>
<sequence>MKALISSDELVSQLSNESIVVLDSRFYLLDHEKGRQLYIESHIPNARFVDLHTQLAATETEETGRHPLPSLEVFLTTMQSLGITKDSTVVVYDDMGGAIASRCWWMLTQLGICSYVLDGGFPEWNRLGLPTEFGIGSEILATEKMMLNQTDFALSVDENEVINNFELNQFCLLDARAAERFNGEEESMDPVAGHIPGAKNRPFSNNLEKSGLFKSASILREEFEALNQEDKPFVHYCGSGVTACHNVLASTIAGIDSKRVFVGSWSLWSKRMMRLVRESQED</sequence>
<dbReference type="CDD" id="cd01449">
    <property type="entry name" value="TST_Repeat_2"/>
    <property type="match status" value="1"/>
</dbReference>
<dbReference type="InterPro" id="IPR036873">
    <property type="entry name" value="Rhodanese-like_dom_sf"/>
</dbReference>
<name>A0ABT4JYF2_9GAMM</name>
<dbReference type="EMBL" id="JAPUBN010000020">
    <property type="protein sequence ID" value="MCZ2723255.1"/>
    <property type="molecule type" value="Genomic_DNA"/>
</dbReference>
<accession>A0ABT4JYF2</accession>
<keyword evidence="1" id="KW-0808">Transferase</keyword>
<dbReference type="PROSITE" id="PS50206">
    <property type="entry name" value="RHODANESE_3"/>
    <property type="match status" value="2"/>
</dbReference>
<evidence type="ECO:0000313" key="4">
    <source>
        <dbReference type="EMBL" id="MCZ2723255.1"/>
    </source>
</evidence>
<dbReference type="Proteomes" id="UP001149719">
    <property type="component" value="Unassembled WGS sequence"/>
</dbReference>
<reference evidence="4" key="1">
    <citation type="submission" date="2022-12" db="EMBL/GenBank/DDBJ databases">
        <title>Marinomonas 15G1-11 sp. nov, isolated from marine algae.</title>
        <authorList>
            <person name="Butt M."/>
            <person name="Choi D.G."/>
            <person name="Kim J.M."/>
            <person name="Lee J.K."/>
            <person name="Baek J.H."/>
            <person name="Jeon C.O."/>
        </authorList>
    </citation>
    <scope>NUCLEOTIDE SEQUENCE</scope>
    <source>
        <strain evidence="4">15G1-11</strain>
    </source>
</reference>
<evidence type="ECO:0000259" key="3">
    <source>
        <dbReference type="PROSITE" id="PS50206"/>
    </source>
</evidence>
<feature type="domain" description="Rhodanese" evidence="3">
    <location>
        <begin position="15"/>
        <end position="133"/>
    </location>
</feature>
<comment type="caution">
    <text evidence="4">The sequence shown here is derived from an EMBL/GenBank/DDBJ whole genome shotgun (WGS) entry which is preliminary data.</text>
</comment>
<dbReference type="Pfam" id="PF00581">
    <property type="entry name" value="Rhodanese"/>
    <property type="match status" value="2"/>
</dbReference>
<dbReference type="SMART" id="SM00450">
    <property type="entry name" value="RHOD"/>
    <property type="match status" value="2"/>
</dbReference>
<dbReference type="CDD" id="cd01448">
    <property type="entry name" value="TST_Repeat_1"/>
    <property type="match status" value="1"/>
</dbReference>
<evidence type="ECO:0000256" key="2">
    <source>
        <dbReference type="ARBA" id="ARBA00022737"/>
    </source>
</evidence>
<dbReference type="InterPro" id="IPR001763">
    <property type="entry name" value="Rhodanese-like_dom"/>
</dbReference>
<dbReference type="InterPro" id="IPR045078">
    <property type="entry name" value="TST/MPST-like"/>
</dbReference>
<keyword evidence="2" id="KW-0677">Repeat</keyword>
<evidence type="ECO:0000313" key="5">
    <source>
        <dbReference type="Proteomes" id="UP001149719"/>
    </source>
</evidence>
<protein>
    <submittedName>
        <fullName evidence="4">Sulfurtransferase</fullName>
    </submittedName>
</protein>
<dbReference type="PANTHER" id="PTHR11364">
    <property type="entry name" value="THIOSULFATE SULFERTANSFERASE"/>
    <property type="match status" value="1"/>
</dbReference>
<dbReference type="SUPFAM" id="SSF52821">
    <property type="entry name" value="Rhodanese/Cell cycle control phosphatase"/>
    <property type="match status" value="2"/>
</dbReference>
<dbReference type="Gene3D" id="3.40.250.10">
    <property type="entry name" value="Rhodanese-like domain"/>
    <property type="match status" value="2"/>
</dbReference>